<organism evidence="1 2">
    <name type="scientific">Xylanimonas cellulosilytica (strain DSM 15894 / JCM 12276 / CECT 5975 / KCTC 9989 / LMG 20990 / NBRC 107835 / XIL07)</name>
    <dbReference type="NCBI Taxonomy" id="446471"/>
    <lineage>
        <taxon>Bacteria</taxon>
        <taxon>Bacillati</taxon>
        <taxon>Actinomycetota</taxon>
        <taxon>Actinomycetes</taxon>
        <taxon>Micrococcales</taxon>
        <taxon>Promicromonosporaceae</taxon>
        <taxon>Xylanimonas</taxon>
    </lineage>
</organism>
<keyword evidence="2" id="KW-1185">Reference proteome</keyword>
<gene>
    <name evidence="1" type="ordered locus">Xcel_0551</name>
</gene>
<sequence>MARCTAKAKGTGEQCKRASIVGGSTCKVHGSGTKAAREAAARRVEEERARAAVVTLGLPADVSPTEALLEEVRWTAGHVQWLRTKVQELDEAPVDPLTDGTTSALVWGMTKRKIGGDDGGDTFEAKPSIWYALYESERKHLVAVCAAAIKAGVEERKVRLAEQQGDLVAMVIRRILDDLHLTVEQQQLVPDVVPRHLRAIAGGAA</sequence>
<proteinExistence type="predicted"/>
<dbReference type="HOGENOM" id="CLU_1388268_0_0_11"/>
<reference evidence="1 2" key="2">
    <citation type="journal article" date="2010" name="Stand. Genomic Sci.">
        <title>Complete genome sequence of Xylanimonas cellulosilytica type strain (XIL07).</title>
        <authorList>
            <person name="Foster B."/>
            <person name="Pukall R."/>
            <person name="Abt B."/>
            <person name="Nolan M."/>
            <person name="Glavina Del Rio T."/>
            <person name="Chen F."/>
            <person name="Lucas S."/>
            <person name="Tice H."/>
            <person name="Pitluck S."/>
            <person name="Cheng J.-F."/>
            <person name="Chertkov O."/>
            <person name="Brettin T."/>
            <person name="Han C."/>
            <person name="Detter J.C."/>
            <person name="Bruce D."/>
            <person name="Goodwin L."/>
            <person name="Ivanova N."/>
            <person name="Mavromatis K."/>
            <person name="Pati A."/>
            <person name="Mikhailova N."/>
            <person name="Chen A."/>
            <person name="Palaniappan K."/>
            <person name="Land M."/>
            <person name="Hauser L."/>
            <person name="Chang Y.-J."/>
            <person name="Jeffries C.D."/>
            <person name="Chain P."/>
            <person name="Rohde M."/>
            <person name="Goeker M."/>
            <person name="Bristow J."/>
            <person name="Eisen J.A."/>
            <person name="Markowitz V."/>
            <person name="Hugenholtz P."/>
            <person name="Kyrpides N.C."/>
            <person name="Klenk H.-P."/>
            <person name="Lapidus A."/>
        </authorList>
    </citation>
    <scope>NUCLEOTIDE SEQUENCE [LARGE SCALE GENOMIC DNA]</scope>
    <source>
        <strain evidence="2">DSM 15894 / CECT 5975 / LMG 20990 / XIL07</strain>
    </source>
</reference>
<dbReference type="STRING" id="446471.Xcel_0551"/>
<reference evidence="2" key="1">
    <citation type="submission" date="2009-11" db="EMBL/GenBank/DDBJ databases">
        <title>The complete chromosome of Xylanimonas cellulosilytica DSM 15894.</title>
        <authorList>
            <consortium name="US DOE Joint Genome Institute (JGI-PGF)"/>
            <person name="Lucas S."/>
            <person name="Copeland A."/>
            <person name="Lapidus A."/>
            <person name="Glavina del Rio T."/>
            <person name="Dalin E."/>
            <person name="Tice H."/>
            <person name="Bruce D."/>
            <person name="Goodwin L."/>
            <person name="Pitluck S."/>
            <person name="Kyrpides N."/>
            <person name="Mavromatis K."/>
            <person name="Ivanova N."/>
            <person name="Mikhailova N."/>
            <person name="Foster B."/>
            <person name="Clum A."/>
            <person name="Brettin T."/>
            <person name="Detter J.C."/>
            <person name="Han C."/>
            <person name="Larimer F."/>
            <person name="Land M."/>
            <person name="Hauser L."/>
            <person name="Markowitz V."/>
            <person name="Cheng J.F."/>
            <person name="Hugenholtz P."/>
            <person name="Woyke T."/>
            <person name="Wu D."/>
            <person name="Gehrich-Schroeter G."/>
            <person name="Schneider S."/>
            <person name="Pukall S.R."/>
            <person name="Klenk H.P."/>
            <person name="Eisen J.A."/>
        </authorList>
    </citation>
    <scope>NUCLEOTIDE SEQUENCE [LARGE SCALE GENOMIC DNA]</scope>
    <source>
        <strain evidence="2">DSM 15894 / CECT 5975 / LMG 20990 / XIL07</strain>
    </source>
</reference>
<name>D1BWK8_XYLCX</name>
<accession>D1BWK8</accession>
<evidence type="ECO:0000313" key="2">
    <source>
        <dbReference type="Proteomes" id="UP000002255"/>
    </source>
</evidence>
<dbReference type="OrthoDB" id="3624790at2"/>
<dbReference type="AlphaFoldDB" id="D1BWK8"/>
<protein>
    <submittedName>
        <fullName evidence="1">Uncharacterized protein</fullName>
    </submittedName>
</protein>
<dbReference type="eggNOG" id="ENOG5033GI5">
    <property type="taxonomic scope" value="Bacteria"/>
</dbReference>
<dbReference type="Proteomes" id="UP000002255">
    <property type="component" value="Chromosome"/>
</dbReference>
<evidence type="ECO:0000313" key="1">
    <source>
        <dbReference type="EMBL" id="ACZ29590.1"/>
    </source>
</evidence>
<dbReference type="EMBL" id="CP001821">
    <property type="protein sequence ID" value="ACZ29590.1"/>
    <property type="molecule type" value="Genomic_DNA"/>
</dbReference>
<dbReference type="KEGG" id="xce:Xcel_0551"/>